<evidence type="ECO:0000313" key="3">
    <source>
        <dbReference type="Proteomes" id="UP000275267"/>
    </source>
</evidence>
<comment type="caution">
    <text evidence="2">The sequence shown here is derived from an EMBL/GenBank/DDBJ whole genome shotgun (WGS) entry which is preliminary data.</text>
</comment>
<dbReference type="EMBL" id="PQIB02000008">
    <property type="protein sequence ID" value="RLN04851.1"/>
    <property type="molecule type" value="Genomic_DNA"/>
</dbReference>
<keyword evidence="3" id="KW-1185">Reference proteome</keyword>
<feature type="region of interest" description="Disordered" evidence="1">
    <location>
        <begin position="1"/>
        <end position="66"/>
    </location>
</feature>
<gene>
    <name evidence="2" type="ORF">C2845_PM13G07040</name>
</gene>
<protein>
    <submittedName>
        <fullName evidence="2">Uncharacterized protein</fullName>
    </submittedName>
</protein>
<dbReference type="AlphaFoldDB" id="A0A3L6RLS9"/>
<feature type="compositionally biased region" description="Low complexity" evidence="1">
    <location>
        <begin position="44"/>
        <end position="66"/>
    </location>
</feature>
<name>A0A3L6RLS9_PANMI</name>
<sequence>MEGNDADEPLSTTASVLKELLGSQGPGMRWSAPAMPPCRRGSRPCHSPRSSSGSAASWPRPRAASP</sequence>
<accession>A0A3L6RLS9</accession>
<evidence type="ECO:0000256" key="1">
    <source>
        <dbReference type="SAM" id="MobiDB-lite"/>
    </source>
</evidence>
<proteinExistence type="predicted"/>
<evidence type="ECO:0000313" key="2">
    <source>
        <dbReference type="EMBL" id="RLN04851.1"/>
    </source>
</evidence>
<dbReference type="OrthoDB" id="696888at2759"/>
<dbReference type="Proteomes" id="UP000275267">
    <property type="component" value="Unassembled WGS sequence"/>
</dbReference>
<reference evidence="3" key="1">
    <citation type="journal article" date="2019" name="Nat. Commun.">
        <title>The genome of broomcorn millet.</title>
        <authorList>
            <person name="Zou C."/>
            <person name="Miki D."/>
            <person name="Li D."/>
            <person name="Tang Q."/>
            <person name="Xiao L."/>
            <person name="Rajput S."/>
            <person name="Deng P."/>
            <person name="Jia W."/>
            <person name="Huang R."/>
            <person name="Zhang M."/>
            <person name="Sun Y."/>
            <person name="Hu J."/>
            <person name="Fu X."/>
            <person name="Schnable P.S."/>
            <person name="Li F."/>
            <person name="Zhang H."/>
            <person name="Feng B."/>
            <person name="Zhu X."/>
            <person name="Liu R."/>
            <person name="Schnable J.C."/>
            <person name="Zhu J.-K."/>
            <person name="Zhang H."/>
        </authorList>
    </citation>
    <scope>NUCLEOTIDE SEQUENCE [LARGE SCALE GENOMIC DNA]</scope>
</reference>
<organism evidence="2 3">
    <name type="scientific">Panicum miliaceum</name>
    <name type="common">Proso millet</name>
    <name type="synonym">Broomcorn millet</name>
    <dbReference type="NCBI Taxonomy" id="4540"/>
    <lineage>
        <taxon>Eukaryota</taxon>
        <taxon>Viridiplantae</taxon>
        <taxon>Streptophyta</taxon>
        <taxon>Embryophyta</taxon>
        <taxon>Tracheophyta</taxon>
        <taxon>Spermatophyta</taxon>
        <taxon>Magnoliopsida</taxon>
        <taxon>Liliopsida</taxon>
        <taxon>Poales</taxon>
        <taxon>Poaceae</taxon>
        <taxon>PACMAD clade</taxon>
        <taxon>Panicoideae</taxon>
        <taxon>Panicodae</taxon>
        <taxon>Paniceae</taxon>
        <taxon>Panicinae</taxon>
        <taxon>Panicum</taxon>
        <taxon>Panicum sect. Panicum</taxon>
    </lineage>
</organism>